<gene>
    <name evidence="9" type="ORF">J2Z17_000173</name>
</gene>
<evidence type="ECO:0000256" key="2">
    <source>
        <dbReference type="ARBA" id="ARBA00022448"/>
    </source>
</evidence>
<comment type="similarity">
    <text evidence="7">Belongs to the TRAP transporter small permease family.</text>
</comment>
<feature type="transmembrane region" description="Helical" evidence="7">
    <location>
        <begin position="52"/>
        <end position="68"/>
    </location>
</feature>
<dbReference type="EMBL" id="JAGGJU010000001">
    <property type="protein sequence ID" value="MBP1848756.1"/>
    <property type="molecule type" value="Genomic_DNA"/>
</dbReference>
<keyword evidence="5 7" id="KW-1133">Transmembrane helix</keyword>
<evidence type="ECO:0000256" key="3">
    <source>
        <dbReference type="ARBA" id="ARBA00022475"/>
    </source>
</evidence>
<evidence type="ECO:0000256" key="5">
    <source>
        <dbReference type="ARBA" id="ARBA00022989"/>
    </source>
</evidence>
<keyword evidence="10" id="KW-1185">Reference proteome</keyword>
<dbReference type="InterPro" id="IPR055348">
    <property type="entry name" value="DctQ"/>
</dbReference>
<comment type="subunit">
    <text evidence="7">The complex comprises the extracytoplasmic solute receptor protein and the two transmembrane proteins.</text>
</comment>
<evidence type="ECO:0000256" key="1">
    <source>
        <dbReference type="ARBA" id="ARBA00004651"/>
    </source>
</evidence>
<sequence length="170" mass="17852">MSKRTGLEGLVRAVIVGWALCGGVVLLAVVAMQTASVVMGAFGAPLPGDFELTELGIAVAVFAFLPYCQMTDANVTADIFTSGLGSRALGILGLIASLLALVFAVVMVWRTWAGMENQFDYGYQTAILSIKIGYAFIPIIVSLVLLAIASVLSLIDNVRQTASPSKHVTT</sequence>
<accession>A0ABS4DST5</accession>
<protein>
    <recommendedName>
        <fullName evidence="7">TRAP transporter small permease protein</fullName>
    </recommendedName>
</protein>
<keyword evidence="2 7" id="KW-0813">Transport</keyword>
<feature type="transmembrane region" description="Helical" evidence="7">
    <location>
        <begin position="132"/>
        <end position="155"/>
    </location>
</feature>
<reference evidence="9 10" key="1">
    <citation type="submission" date="2021-03" db="EMBL/GenBank/DDBJ databases">
        <title>Genomic Encyclopedia of Type Strains, Phase IV (KMG-IV): sequencing the most valuable type-strain genomes for metagenomic binning, comparative biology and taxonomic classification.</title>
        <authorList>
            <person name="Goeker M."/>
        </authorList>
    </citation>
    <scope>NUCLEOTIDE SEQUENCE [LARGE SCALE GENOMIC DNA]</scope>
    <source>
        <strain evidence="9 10">DSM 21600</strain>
    </source>
</reference>
<proteinExistence type="inferred from homology"/>
<evidence type="ECO:0000256" key="6">
    <source>
        <dbReference type="ARBA" id="ARBA00023136"/>
    </source>
</evidence>
<feature type="transmembrane region" description="Helical" evidence="7">
    <location>
        <begin position="89"/>
        <end position="112"/>
    </location>
</feature>
<keyword evidence="7" id="KW-0997">Cell inner membrane</keyword>
<dbReference type="Proteomes" id="UP000759443">
    <property type="component" value="Unassembled WGS sequence"/>
</dbReference>
<comment type="function">
    <text evidence="7">Part of the tripartite ATP-independent periplasmic (TRAP) transport system.</text>
</comment>
<name>A0ABS4DST5_9HYPH</name>
<comment type="caution">
    <text evidence="9">The sequence shown here is derived from an EMBL/GenBank/DDBJ whole genome shotgun (WGS) entry which is preliminary data.</text>
</comment>
<feature type="domain" description="Tripartite ATP-independent periplasmic transporters DctQ component" evidence="8">
    <location>
        <begin position="30"/>
        <end position="159"/>
    </location>
</feature>
<evidence type="ECO:0000259" key="8">
    <source>
        <dbReference type="Pfam" id="PF04290"/>
    </source>
</evidence>
<keyword evidence="4 7" id="KW-0812">Transmembrane</keyword>
<comment type="subcellular location">
    <subcellularLocation>
        <location evidence="7">Cell inner membrane</location>
        <topology evidence="7">Multi-pass membrane protein</topology>
    </subcellularLocation>
    <subcellularLocation>
        <location evidence="1">Cell membrane</location>
        <topology evidence="1">Multi-pass membrane protein</topology>
    </subcellularLocation>
</comment>
<keyword evidence="6 7" id="KW-0472">Membrane</keyword>
<keyword evidence="3" id="KW-1003">Cell membrane</keyword>
<feature type="transmembrane region" description="Helical" evidence="7">
    <location>
        <begin position="12"/>
        <end position="32"/>
    </location>
</feature>
<dbReference type="RefSeq" id="WP_209941346.1">
    <property type="nucleotide sequence ID" value="NZ_JAGGJU010000001.1"/>
</dbReference>
<evidence type="ECO:0000313" key="10">
    <source>
        <dbReference type="Proteomes" id="UP000759443"/>
    </source>
</evidence>
<evidence type="ECO:0000256" key="4">
    <source>
        <dbReference type="ARBA" id="ARBA00022692"/>
    </source>
</evidence>
<evidence type="ECO:0000313" key="9">
    <source>
        <dbReference type="EMBL" id="MBP1848756.1"/>
    </source>
</evidence>
<organism evidence="9 10">
    <name type="scientific">Rhizobium halophytocola</name>
    <dbReference type="NCBI Taxonomy" id="735519"/>
    <lineage>
        <taxon>Bacteria</taxon>
        <taxon>Pseudomonadati</taxon>
        <taxon>Pseudomonadota</taxon>
        <taxon>Alphaproteobacteria</taxon>
        <taxon>Hyphomicrobiales</taxon>
        <taxon>Rhizobiaceae</taxon>
        <taxon>Rhizobium/Agrobacterium group</taxon>
        <taxon>Rhizobium</taxon>
    </lineage>
</organism>
<evidence type="ECO:0000256" key="7">
    <source>
        <dbReference type="RuleBase" id="RU369079"/>
    </source>
</evidence>
<dbReference type="Pfam" id="PF04290">
    <property type="entry name" value="DctQ"/>
    <property type="match status" value="1"/>
</dbReference>